<dbReference type="EMBL" id="FNCC01000003">
    <property type="protein sequence ID" value="SDF75879.1"/>
    <property type="molecule type" value="Genomic_DNA"/>
</dbReference>
<dbReference type="STRING" id="200378.SAMN05216553_103134"/>
<organism evidence="1 2">
    <name type="scientific">Lentzea fradiae</name>
    <dbReference type="NCBI Taxonomy" id="200378"/>
    <lineage>
        <taxon>Bacteria</taxon>
        <taxon>Bacillati</taxon>
        <taxon>Actinomycetota</taxon>
        <taxon>Actinomycetes</taxon>
        <taxon>Pseudonocardiales</taxon>
        <taxon>Pseudonocardiaceae</taxon>
        <taxon>Lentzea</taxon>
    </lineage>
</organism>
<proteinExistence type="predicted"/>
<dbReference type="RefSeq" id="WP_090047132.1">
    <property type="nucleotide sequence ID" value="NZ_FNCC01000003.1"/>
</dbReference>
<protein>
    <submittedName>
        <fullName evidence="1">Uncharacterized protein</fullName>
    </submittedName>
</protein>
<reference evidence="2" key="1">
    <citation type="submission" date="2016-10" db="EMBL/GenBank/DDBJ databases">
        <authorList>
            <person name="Varghese N."/>
            <person name="Submissions S."/>
        </authorList>
    </citation>
    <scope>NUCLEOTIDE SEQUENCE [LARGE SCALE GENOMIC DNA]</scope>
    <source>
        <strain evidence="2">CGMCC 4.3506</strain>
    </source>
</reference>
<dbReference type="OrthoDB" id="919086at2"/>
<name>A0A1G7NRG2_9PSEU</name>
<dbReference type="Proteomes" id="UP000199623">
    <property type="component" value="Unassembled WGS sequence"/>
</dbReference>
<evidence type="ECO:0000313" key="1">
    <source>
        <dbReference type="EMBL" id="SDF75879.1"/>
    </source>
</evidence>
<dbReference type="AlphaFoldDB" id="A0A1G7NRG2"/>
<keyword evidence="2" id="KW-1185">Reference proteome</keyword>
<evidence type="ECO:0000313" key="2">
    <source>
        <dbReference type="Proteomes" id="UP000199623"/>
    </source>
</evidence>
<accession>A0A1G7NRG2</accession>
<sequence>MAVTAVAAPSAKIAVQKGLVPASFVLAGALASLVGMSWDIQWHDDVGPDTFFTLPHLLMYSGSAFAGLASLFVVLTTTANTKRGKAVDPIVGGRAVGVLGRTFAAPVGYLISGSGAALFLMYGLWDQVWHSIYGFDAVIDSPPHIGLLLSVSITMVGTVMVFAVARDRRWGVNGLVVAAATLLMFSMVTVLGLRALPDGLVDAITVGSGFLAVAVLFAGAHVLNRRGAALAIGAVVAAVQTVLWFFSPWAAEVYADAMGLPLRDYLEGYPGMPSMIPMSLILVAVVVEVLRAAPPWVPGLVGGAVIAALAPVQNSLVQGSGFPGADKFLVTVVVGAAFGALAGMLGHRFGQMMRHLAPEKENRHA</sequence>
<gene>
    <name evidence="1" type="ORF">SAMN05216553_103134</name>
</gene>